<comment type="caution">
    <text evidence="1">The sequence shown here is derived from an EMBL/GenBank/DDBJ whole genome shotgun (WGS) entry which is preliminary data.</text>
</comment>
<organism evidence="1 2">
    <name type="scientific">Klebsiella pneumoniae</name>
    <dbReference type="NCBI Taxonomy" id="573"/>
    <lineage>
        <taxon>Bacteria</taxon>
        <taxon>Pseudomonadati</taxon>
        <taxon>Pseudomonadota</taxon>
        <taxon>Gammaproteobacteria</taxon>
        <taxon>Enterobacterales</taxon>
        <taxon>Enterobacteriaceae</taxon>
        <taxon>Klebsiella/Raoultella group</taxon>
        <taxon>Klebsiella</taxon>
        <taxon>Klebsiella pneumoniae complex</taxon>
    </lineage>
</organism>
<protein>
    <submittedName>
        <fullName evidence="1">Uncharacterized protein</fullName>
    </submittedName>
</protein>
<proteinExistence type="predicted"/>
<dbReference type="EMBL" id="BNFF01000001">
    <property type="protein sequence ID" value="GHK53980.1"/>
    <property type="molecule type" value="Genomic_DNA"/>
</dbReference>
<sequence>MSADVAKKNGDRIEFNININVVAFHKENSEVIVKGTLQDKDKSYSIYRRIFIPQKPSPLKDYSATVITCEKRHPKDNVPDILWQNYVLPEVPGIMFYMEITHLRKNALFFNGLDKPIFICTMPE</sequence>
<evidence type="ECO:0000313" key="1">
    <source>
        <dbReference type="EMBL" id="GHK53980.1"/>
    </source>
</evidence>
<dbReference type="Proteomes" id="UP000655094">
    <property type="component" value="Unassembled WGS sequence"/>
</dbReference>
<evidence type="ECO:0000313" key="2">
    <source>
        <dbReference type="Proteomes" id="UP000655094"/>
    </source>
</evidence>
<dbReference type="RefSeq" id="WP_179208155.1">
    <property type="nucleotide sequence ID" value="NZ_AP021880.1"/>
</dbReference>
<reference evidence="1" key="1">
    <citation type="submission" date="2020-10" db="EMBL/GenBank/DDBJ databases">
        <title>Genome Sequence of ESBL Producing Zambian Clinical Strains.</title>
        <authorList>
            <person name="Shawa M."/>
            <person name="Furuta Y."/>
            <person name="Simbotwe M."/>
            <person name="Mulenga E."/>
            <person name="Mubanga M."/>
            <person name="Mulenga G."/>
            <person name="Kaile C."/>
            <person name="Zorigt T."/>
            <person name="Hang'ombe B."/>
            <person name="Higashi H."/>
        </authorList>
    </citation>
    <scope>NUCLEOTIDE SEQUENCE</scope>
    <source>
        <strain evidence="1">Zam_UTH_09</strain>
    </source>
</reference>
<name>A0A919LVN7_KLEPN</name>
<dbReference type="AlphaFoldDB" id="A0A919LVN7"/>
<accession>A0A919LVN7</accession>
<gene>
    <name evidence="1" type="ORF">KPZU09_37160</name>
</gene>